<dbReference type="GO" id="GO:0016705">
    <property type="term" value="F:oxidoreductase activity, acting on paired donors, with incorporation or reduction of molecular oxygen"/>
    <property type="evidence" value="ECO:0007669"/>
    <property type="project" value="InterPro"/>
</dbReference>
<dbReference type="PRINTS" id="PR00385">
    <property type="entry name" value="P450"/>
</dbReference>
<evidence type="ECO:0008006" key="14">
    <source>
        <dbReference type="Google" id="ProtNLM"/>
    </source>
</evidence>
<evidence type="ECO:0000256" key="10">
    <source>
        <dbReference type="RuleBase" id="RU000461"/>
    </source>
</evidence>
<evidence type="ECO:0000256" key="9">
    <source>
        <dbReference type="PIRSR" id="PIRSR602401-1"/>
    </source>
</evidence>
<keyword evidence="13" id="KW-1185">Reference proteome</keyword>
<dbReference type="GeneID" id="111244152"/>
<dbReference type="EnsemblMetazoa" id="XM_022790902">
    <property type="protein sequence ID" value="XP_022646637"/>
    <property type="gene ID" value="LOC111244152"/>
</dbReference>
<dbReference type="Proteomes" id="UP000594260">
    <property type="component" value="Unplaced"/>
</dbReference>
<evidence type="ECO:0000256" key="6">
    <source>
        <dbReference type="ARBA" id="ARBA00023004"/>
    </source>
</evidence>
<protein>
    <recommendedName>
        <fullName evidence="14">Cytochrome P450</fullName>
    </recommendedName>
</protein>
<comment type="similarity">
    <text evidence="3 10">Belongs to the cytochrome P450 family.</text>
</comment>
<evidence type="ECO:0000256" key="7">
    <source>
        <dbReference type="ARBA" id="ARBA00023033"/>
    </source>
</evidence>
<feature type="transmembrane region" description="Helical" evidence="11">
    <location>
        <begin position="6"/>
        <end position="25"/>
    </location>
</feature>
<evidence type="ECO:0000256" key="4">
    <source>
        <dbReference type="ARBA" id="ARBA00022617"/>
    </source>
</evidence>
<keyword evidence="10" id="KW-0560">Oxidoreductase</keyword>
<dbReference type="KEGG" id="vde:111244152"/>
<evidence type="ECO:0000256" key="11">
    <source>
        <dbReference type="SAM" id="Phobius"/>
    </source>
</evidence>
<dbReference type="Pfam" id="PF00067">
    <property type="entry name" value="p450"/>
    <property type="match status" value="1"/>
</dbReference>
<dbReference type="Gene3D" id="1.10.630.10">
    <property type="entry name" value="Cytochrome P450"/>
    <property type="match status" value="1"/>
</dbReference>
<dbReference type="GO" id="GO:0005789">
    <property type="term" value="C:endoplasmic reticulum membrane"/>
    <property type="evidence" value="ECO:0007669"/>
    <property type="project" value="UniProtKB-SubCell"/>
</dbReference>
<keyword evidence="4 9" id="KW-0349">Heme</keyword>
<comment type="cofactor">
    <cofactor evidence="1 9">
        <name>heme</name>
        <dbReference type="ChEBI" id="CHEBI:30413"/>
    </cofactor>
</comment>
<dbReference type="RefSeq" id="XP_022646637.1">
    <property type="nucleotide sequence ID" value="XM_022790902.1"/>
</dbReference>
<reference evidence="12" key="1">
    <citation type="submission" date="2021-01" db="UniProtKB">
        <authorList>
            <consortium name="EnsemblMetazoa"/>
        </authorList>
    </citation>
    <scope>IDENTIFICATION</scope>
</reference>
<dbReference type="PANTHER" id="PTHR24291:SF189">
    <property type="entry name" value="CYTOCHROME P450 4C3-RELATED"/>
    <property type="match status" value="1"/>
</dbReference>
<dbReference type="InParanoid" id="A0A7M7J470"/>
<dbReference type="GO" id="GO:0020037">
    <property type="term" value="F:heme binding"/>
    <property type="evidence" value="ECO:0007669"/>
    <property type="project" value="InterPro"/>
</dbReference>
<keyword evidence="11" id="KW-1133">Transmembrane helix</keyword>
<comment type="subcellular location">
    <subcellularLocation>
        <location evidence="2">Endoplasmic reticulum membrane</location>
    </subcellularLocation>
</comment>
<evidence type="ECO:0000256" key="3">
    <source>
        <dbReference type="ARBA" id="ARBA00010617"/>
    </source>
</evidence>
<dbReference type="PROSITE" id="PS00086">
    <property type="entry name" value="CYTOCHROME_P450"/>
    <property type="match status" value="1"/>
</dbReference>
<organism evidence="12 13">
    <name type="scientific">Varroa destructor</name>
    <name type="common">Honeybee mite</name>
    <dbReference type="NCBI Taxonomy" id="109461"/>
    <lineage>
        <taxon>Eukaryota</taxon>
        <taxon>Metazoa</taxon>
        <taxon>Ecdysozoa</taxon>
        <taxon>Arthropoda</taxon>
        <taxon>Chelicerata</taxon>
        <taxon>Arachnida</taxon>
        <taxon>Acari</taxon>
        <taxon>Parasitiformes</taxon>
        <taxon>Mesostigmata</taxon>
        <taxon>Gamasina</taxon>
        <taxon>Dermanyssoidea</taxon>
        <taxon>Varroidae</taxon>
        <taxon>Varroa</taxon>
    </lineage>
</organism>
<dbReference type="OrthoDB" id="1470350at2759"/>
<keyword evidence="5" id="KW-0256">Endoplasmic reticulum</keyword>
<keyword evidence="9 10" id="KW-0479">Metal-binding</keyword>
<dbReference type="InterPro" id="IPR050196">
    <property type="entry name" value="Cytochrome_P450_Monoox"/>
</dbReference>
<evidence type="ECO:0000256" key="2">
    <source>
        <dbReference type="ARBA" id="ARBA00004586"/>
    </source>
</evidence>
<dbReference type="InterPro" id="IPR002401">
    <property type="entry name" value="Cyt_P450_E_grp-I"/>
</dbReference>
<evidence type="ECO:0000313" key="13">
    <source>
        <dbReference type="Proteomes" id="UP000594260"/>
    </source>
</evidence>
<dbReference type="PRINTS" id="PR00463">
    <property type="entry name" value="EP450I"/>
</dbReference>
<dbReference type="GO" id="GO:0005506">
    <property type="term" value="F:iron ion binding"/>
    <property type="evidence" value="ECO:0007669"/>
    <property type="project" value="InterPro"/>
</dbReference>
<keyword evidence="7 10" id="KW-0503">Monooxygenase</keyword>
<accession>A0A7M7J470</accession>
<dbReference type="AlphaFoldDB" id="A0A7M7J470"/>
<evidence type="ECO:0000256" key="8">
    <source>
        <dbReference type="ARBA" id="ARBA00023136"/>
    </source>
</evidence>
<feature type="binding site" description="axial binding residue" evidence="9">
    <location>
        <position position="480"/>
    </location>
    <ligand>
        <name>heme</name>
        <dbReference type="ChEBI" id="CHEBI:30413"/>
    </ligand>
    <ligandPart>
        <name>Fe</name>
        <dbReference type="ChEBI" id="CHEBI:18248"/>
    </ligandPart>
</feature>
<keyword evidence="11" id="KW-0812">Transmembrane</keyword>
<keyword evidence="8 11" id="KW-0472">Membrane</keyword>
<dbReference type="InterPro" id="IPR036396">
    <property type="entry name" value="Cyt_P450_sf"/>
</dbReference>
<dbReference type="InterPro" id="IPR017972">
    <property type="entry name" value="Cyt_P450_CS"/>
</dbReference>
<name>A0A7M7J470_VARDE</name>
<dbReference type="InterPro" id="IPR001128">
    <property type="entry name" value="Cyt_P450"/>
</dbReference>
<dbReference type="PANTHER" id="PTHR24291">
    <property type="entry name" value="CYTOCHROME P450 FAMILY 4"/>
    <property type="match status" value="1"/>
</dbReference>
<evidence type="ECO:0000256" key="1">
    <source>
        <dbReference type="ARBA" id="ARBA00001971"/>
    </source>
</evidence>
<proteinExistence type="inferred from homology"/>
<dbReference type="SUPFAM" id="SSF48264">
    <property type="entry name" value="Cytochrome P450"/>
    <property type="match status" value="1"/>
</dbReference>
<dbReference type="OMA" id="AYMVGRC"/>
<dbReference type="GO" id="GO:0004497">
    <property type="term" value="F:monooxygenase activity"/>
    <property type="evidence" value="ECO:0007669"/>
    <property type="project" value="UniProtKB-KW"/>
</dbReference>
<dbReference type="CDD" id="cd20628">
    <property type="entry name" value="CYP4"/>
    <property type="match status" value="1"/>
</dbReference>
<sequence>MQPLFYVVAFVITVYTLFLLSAIWYKWHSWRYPLPETGFIGGPPSMFVPFFREISFLMHCLRYPEIDFLAHVYRAFEGLETMYREKGAFRVWVGAHPFVMLSDPQAAEVLLTSNKHIEKAQSYELLHPWLGTGLLTSTGPKWRSRRKLLTPAFHFGILEDFVEVFDRQSQLLGQRIESEFGSARKPFDICNEASLCTLDIICETAMGVQLEAQRASQSAYVQAVHSVGASFIKRNTNPWLRPEFLFRMTSDGKAFYKALDVLHSFTRRVINERYISYKADMSSQEQQQTEVAGKRKKRAFLDLLIETHYQNPRALTLADIAEEVDTFMFEGHDTTAMGVSWCLYLLGHHPIWQQRIFEEIIEVMGTDLSAPITSKHLPRLKYLECAIKESQRLYPSVPLIGRRLRRDLPLQGNRVIPAGSTILLLIMQLHRQPEIYPWPEEFMPERFYQKSQNESAQDHSDLAISHPYAYVPFSAGPRNCIGQRFALMEEKVVVANVLRRVEVRSLTPRDEVQVSINLVTRAAGGLKMCARSRQYDNTIDHSKKKSEV</sequence>
<evidence type="ECO:0000256" key="5">
    <source>
        <dbReference type="ARBA" id="ARBA00022824"/>
    </source>
</evidence>
<evidence type="ECO:0000313" key="12">
    <source>
        <dbReference type="EnsemblMetazoa" id="XP_022646637"/>
    </source>
</evidence>
<keyword evidence="6 9" id="KW-0408">Iron</keyword>